<sequence length="495" mass="56687">MSGEATTASLHPDGDKGGGEGEGDRRINEETSAQTQEHRNGENIQGLNTTPHEEESGGFTIHVFIPYWLCCCLAVLPILIGVFIVLLAMIVRVPQADVEGWMHEVEERVGQPGIDVFQSYDLNRDGYMSIYEFEPLIPHLKNLSILLDQMMPMETFLDYSPKEGEEVLVLHADFTPLQLDTMTNKDIAKMDFGAFMAKFLRLYLRFVKYTLMPIVTGKNTLFGLRNWTEANRKHEVFGASEFLSLLPDDLESLQVGETYSILEVDEPGLFGTQVHSSSRYLPPKPKGKEQVLYRLLGMMHPHPFVQMRFPPRGTIACVQALSDRYVHIVFRMHAEFQLNNPPVRPFWFTPAQFLGDLVMSRDGSHVHYFHMRVPSERRLNVDMEWIMEGGEGGMEVDIGYMPQMEWMMDAESHLPLPEEEDQSLKPDFPSPQTPAEMQWSSEAPRLECLRMIEKAFYPFKQVTYHNLTEAFKLSKKEDKPMHAVFLWGALDDQSC</sequence>
<evidence type="ECO:0000259" key="3">
    <source>
        <dbReference type="PROSITE" id="PS50222"/>
    </source>
</evidence>
<organism evidence="4 5">
    <name type="scientific">Littorina saxatilis</name>
    <dbReference type="NCBI Taxonomy" id="31220"/>
    <lineage>
        <taxon>Eukaryota</taxon>
        <taxon>Metazoa</taxon>
        <taxon>Spiralia</taxon>
        <taxon>Lophotrochozoa</taxon>
        <taxon>Mollusca</taxon>
        <taxon>Gastropoda</taxon>
        <taxon>Caenogastropoda</taxon>
        <taxon>Littorinimorpha</taxon>
        <taxon>Littorinoidea</taxon>
        <taxon>Littorinidae</taxon>
        <taxon>Littorina</taxon>
    </lineage>
</organism>
<evidence type="ECO:0000256" key="2">
    <source>
        <dbReference type="SAM" id="Phobius"/>
    </source>
</evidence>
<keyword evidence="2" id="KW-0812">Transmembrane</keyword>
<dbReference type="InterPro" id="IPR002048">
    <property type="entry name" value="EF_hand_dom"/>
</dbReference>
<protein>
    <recommendedName>
        <fullName evidence="3">EF-hand domain-containing protein</fullName>
    </recommendedName>
</protein>
<proteinExistence type="predicted"/>
<feature type="region of interest" description="Disordered" evidence="1">
    <location>
        <begin position="416"/>
        <end position="439"/>
    </location>
</feature>
<keyword evidence="2" id="KW-1133">Transmembrane helix</keyword>
<feature type="transmembrane region" description="Helical" evidence="2">
    <location>
        <begin position="65"/>
        <end position="91"/>
    </location>
</feature>
<dbReference type="PROSITE" id="PS50222">
    <property type="entry name" value="EF_HAND_2"/>
    <property type="match status" value="1"/>
</dbReference>
<gene>
    <name evidence="4" type="ORF">V1264_019532</name>
</gene>
<dbReference type="PANTHER" id="PTHR16213:SF78">
    <property type="entry name" value="SELENOPROTEIN N"/>
    <property type="match status" value="1"/>
</dbReference>
<dbReference type="Proteomes" id="UP001374579">
    <property type="component" value="Unassembled WGS sequence"/>
</dbReference>
<reference evidence="4 5" key="1">
    <citation type="submission" date="2024-02" db="EMBL/GenBank/DDBJ databases">
        <title>Chromosome-scale genome assembly of the rough periwinkle Littorina saxatilis.</title>
        <authorList>
            <person name="De Jode A."/>
            <person name="Faria R."/>
            <person name="Formenti G."/>
            <person name="Sims Y."/>
            <person name="Smith T.P."/>
            <person name="Tracey A."/>
            <person name="Wood J.M.D."/>
            <person name="Zagrodzka Z.B."/>
            <person name="Johannesson K."/>
            <person name="Butlin R.K."/>
            <person name="Leder E.H."/>
        </authorList>
    </citation>
    <scope>NUCLEOTIDE SEQUENCE [LARGE SCALE GENOMIC DNA]</scope>
    <source>
        <strain evidence="4">Snail1</strain>
        <tissue evidence="4">Muscle</tissue>
    </source>
</reference>
<dbReference type="GO" id="GO:0005509">
    <property type="term" value="F:calcium ion binding"/>
    <property type="evidence" value="ECO:0007669"/>
    <property type="project" value="InterPro"/>
</dbReference>
<dbReference type="PROSITE" id="PS00018">
    <property type="entry name" value="EF_HAND_1"/>
    <property type="match status" value="1"/>
</dbReference>
<evidence type="ECO:0000256" key="1">
    <source>
        <dbReference type="SAM" id="MobiDB-lite"/>
    </source>
</evidence>
<dbReference type="GO" id="GO:0055074">
    <property type="term" value="P:calcium ion homeostasis"/>
    <property type="evidence" value="ECO:0007669"/>
    <property type="project" value="TreeGrafter"/>
</dbReference>
<name>A0AAN9BG35_9CAEN</name>
<feature type="region of interest" description="Disordered" evidence="1">
    <location>
        <begin position="1"/>
        <end position="51"/>
    </location>
</feature>
<dbReference type="AlphaFoldDB" id="A0AAN9BG35"/>
<evidence type="ECO:0000313" key="5">
    <source>
        <dbReference type="Proteomes" id="UP001374579"/>
    </source>
</evidence>
<accession>A0AAN9BG35</accession>
<dbReference type="GO" id="GO:0005789">
    <property type="term" value="C:endoplasmic reticulum membrane"/>
    <property type="evidence" value="ECO:0007669"/>
    <property type="project" value="TreeGrafter"/>
</dbReference>
<dbReference type="InterPro" id="IPR018247">
    <property type="entry name" value="EF_Hand_1_Ca_BS"/>
</dbReference>
<keyword evidence="2" id="KW-0472">Membrane</keyword>
<feature type="compositionally biased region" description="Basic and acidic residues" evidence="1">
    <location>
        <begin position="12"/>
        <end position="29"/>
    </location>
</feature>
<dbReference type="PANTHER" id="PTHR16213">
    <property type="entry name" value="SELENOPROTEIN N"/>
    <property type="match status" value="1"/>
</dbReference>
<feature type="domain" description="EF-hand" evidence="3">
    <location>
        <begin position="115"/>
        <end position="143"/>
    </location>
</feature>
<comment type="caution">
    <text evidence="4">The sequence shown here is derived from an EMBL/GenBank/DDBJ whole genome shotgun (WGS) entry which is preliminary data.</text>
</comment>
<dbReference type="EMBL" id="JBAMIC010000008">
    <property type="protein sequence ID" value="KAK7104887.1"/>
    <property type="molecule type" value="Genomic_DNA"/>
</dbReference>
<keyword evidence="5" id="KW-1185">Reference proteome</keyword>
<evidence type="ECO:0000313" key="4">
    <source>
        <dbReference type="EMBL" id="KAK7104887.1"/>
    </source>
</evidence>